<accession>A0A6A5SKY5</accession>
<protein>
    <submittedName>
        <fullName evidence="2">Uncharacterized protein</fullName>
    </submittedName>
</protein>
<reference evidence="2" key="1">
    <citation type="journal article" date="2020" name="Stud. Mycol.">
        <title>101 Dothideomycetes genomes: a test case for predicting lifestyles and emergence of pathogens.</title>
        <authorList>
            <person name="Haridas S."/>
            <person name="Albert R."/>
            <person name="Binder M."/>
            <person name="Bloem J."/>
            <person name="Labutti K."/>
            <person name="Salamov A."/>
            <person name="Andreopoulos B."/>
            <person name="Baker S."/>
            <person name="Barry K."/>
            <person name="Bills G."/>
            <person name="Bluhm B."/>
            <person name="Cannon C."/>
            <person name="Castanera R."/>
            <person name="Culley D."/>
            <person name="Daum C."/>
            <person name="Ezra D."/>
            <person name="Gonzalez J."/>
            <person name="Henrissat B."/>
            <person name="Kuo A."/>
            <person name="Liang C."/>
            <person name="Lipzen A."/>
            <person name="Lutzoni F."/>
            <person name="Magnuson J."/>
            <person name="Mondo S."/>
            <person name="Nolan M."/>
            <person name="Ohm R."/>
            <person name="Pangilinan J."/>
            <person name="Park H.-J."/>
            <person name="Ramirez L."/>
            <person name="Alfaro M."/>
            <person name="Sun H."/>
            <person name="Tritt A."/>
            <person name="Yoshinaga Y."/>
            <person name="Zwiers L.-H."/>
            <person name="Turgeon B."/>
            <person name="Goodwin S."/>
            <person name="Spatafora J."/>
            <person name="Crous P."/>
            <person name="Grigoriev I."/>
        </authorList>
    </citation>
    <scope>NUCLEOTIDE SEQUENCE</scope>
    <source>
        <strain evidence="2">CBS 161.51</strain>
    </source>
</reference>
<feature type="compositionally biased region" description="Basic and acidic residues" evidence="1">
    <location>
        <begin position="252"/>
        <end position="270"/>
    </location>
</feature>
<organism evidence="2 3">
    <name type="scientific">Clathrospora elynae</name>
    <dbReference type="NCBI Taxonomy" id="706981"/>
    <lineage>
        <taxon>Eukaryota</taxon>
        <taxon>Fungi</taxon>
        <taxon>Dikarya</taxon>
        <taxon>Ascomycota</taxon>
        <taxon>Pezizomycotina</taxon>
        <taxon>Dothideomycetes</taxon>
        <taxon>Pleosporomycetidae</taxon>
        <taxon>Pleosporales</taxon>
        <taxon>Diademaceae</taxon>
        <taxon>Clathrospora</taxon>
    </lineage>
</organism>
<dbReference type="EMBL" id="ML976064">
    <property type="protein sequence ID" value="KAF1940340.1"/>
    <property type="molecule type" value="Genomic_DNA"/>
</dbReference>
<feature type="region of interest" description="Disordered" evidence="1">
    <location>
        <begin position="251"/>
        <end position="276"/>
    </location>
</feature>
<sequence>MLFHALLFVFTNVPARHRTGLPSTLPRLARQEPVATKRYTEKLTKDFQDLYSKAHSDLKVISVAMGARLQIDDVTTELLHDTVTGIRPLRYQIRDSREYSTLDGLIDSINDIEQWLSFSPPRHVQFSDDLKDAATNATQFETEKKVRIANNGFWVRHPDVQQVAEQDAEHLHQQRRLNKQQNAARREKEWQEEEEIHQARLHRLRDDAEKREAAVAFESGRKAQEENNRQEEQIKKLTAERNAAAAELAKFQAEETARRSREAESAKIQEQDPNEG</sequence>
<evidence type="ECO:0000313" key="2">
    <source>
        <dbReference type="EMBL" id="KAF1940340.1"/>
    </source>
</evidence>
<dbReference type="Proteomes" id="UP000800038">
    <property type="component" value="Unassembled WGS sequence"/>
</dbReference>
<name>A0A6A5SKY5_9PLEO</name>
<proteinExistence type="predicted"/>
<keyword evidence="3" id="KW-1185">Reference proteome</keyword>
<evidence type="ECO:0000313" key="3">
    <source>
        <dbReference type="Proteomes" id="UP000800038"/>
    </source>
</evidence>
<gene>
    <name evidence="2" type="ORF">EJ02DRAFT_424004</name>
</gene>
<evidence type="ECO:0000256" key="1">
    <source>
        <dbReference type="SAM" id="MobiDB-lite"/>
    </source>
</evidence>
<dbReference type="AlphaFoldDB" id="A0A6A5SKY5"/>